<dbReference type="InterPro" id="IPR011032">
    <property type="entry name" value="GroES-like_sf"/>
</dbReference>
<protein>
    <recommendedName>
        <fullName evidence="3">Alcohol dehydrogenase</fullName>
    </recommendedName>
</protein>
<dbReference type="EMBL" id="BNJG01000003">
    <property type="protein sequence ID" value="GHO58977.1"/>
    <property type="molecule type" value="Genomic_DNA"/>
</dbReference>
<name>A0ABQ3V343_9CHLR</name>
<comment type="caution">
    <text evidence="1">The sequence shown here is derived from an EMBL/GenBank/DDBJ whole genome shotgun (WGS) entry which is preliminary data.</text>
</comment>
<proteinExistence type="predicted"/>
<dbReference type="SUPFAM" id="SSF50129">
    <property type="entry name" value="GroES-like"/>
    <property type="match status" value="1"/>
</dbReference>
<sequence length="54" mass="6213">MKVICLYGHSDHMAFENAPQSRPGMGEVLIRVHVVSVMWQEPTWSETWKTLNKG</sequence>
<gene>
    <name evidence="1" type="ORF">KSB_74520</name>
</gene>
<keyword evidence="2" id="KW-1185">Reference proteome</keyword>
<evidence type="ECO:0000313" key="1">
    <source>
        <dbReference type="EMBL" id="GHO58977.1"/>
    </source>
</evidence>
<organism evidence="1 2">
    <name type="scientific">Ktedonobacter robiniae</name>
    <dbReference type="NCBI Taxonomy" id="2778365"/>
    <lineage>
        <taxon>Bacteria</taxon>
        <taxon>Bacillati</taxon>
        <taxon>Chloroflexota</taxon>
        <taxon>Ktedonobacteria</taxon>
        <taxon>Ktedonobacterales</taxon>
        <taxon>Ktedonobacteraceae</taxon>
        <taxon>Ktedonobacter</taxon>
    </lineage>
</organism>
<dbReference type="Proteomes" id="UP000654345">
    <property type="component" value="Unassembled WGS sequence"/>
</dbReference>
<evidence type="ECO:0000313" key="2">
    <source>
        <dbReference type="Proteomes" id="UP000654345"/>
    </source>
</evidence>
<accession>A0ABQ3V343</accession>
<reference evidence="1 2" key="1">
    <citation type="journal article" date="2021" name="Int. J. Syst. Evol. Microbiol.">
        <title>Reticulibacter mediterranei gen. nov., sp. nov., within the new family Reticulibacteraceae fam. nov., and Ktedonospora formicarum gen. nov., sp. nov., Ktedonobacter robiniae sp. nov., Dictyobacter formicarum sp. nov. and Dictyobacter arantiisoli sp. nov., belonging to the class Ktedonobacteria.</title>
        <authorList>
            <person name="Yabe S."/>
            <person name="Zheng Y."/>
            <person name="Wang C.M."/>
            <person name="Sakai Y."/>
            <person name="Abe K."/>
            <person name="Yokota A."/>
            <person name="Donadio S."/>
            <person name="Cavaletti L."/>
            <person name="Monciardini P."/>
        </authorList>
    </citation>
    <scope>NUCLEOTIDE SEQUENCE [LARGE SCALE GENOMIC DNA]</scope>
    <source>
        <strain evidence="1 2">SOSP1-30</strain>
    </source>
</reference>
<evidence type="ECO:0008006" key="3">
    <source>
        <dbReference type="Google" id="ProtNLM"/>
    </source>
</evidence>